<dbReference type="GO" id="GO:0006355">
    <property type="term" value="P:regulation of DNA-templated transcription"/>
    <property type="evidence" value="ECO:0007669"/>
    <property type="project" value="InterPro"/>
</dbReference>
<organism evidence="5 8">
    <name type="scientific">Pseudoduganella umbonata</name>
    <dbReference type="NCBI Taxonomy" id="864828"/>
    <lineage>
        <taxon>Bacteria</taxon>
        <taxon>Pseudomonadati</taxon>
        <taxon>Pseudomonadota</taxon>
        <taxon>Betaproteobacteria</taxon>
        <taxon>Burkholderiales</taxon>
        <taxon>Oxalobacteraceae</taxon>
        <taxon>Telluria group</taxon>
        <taxon>Pseudoduganella</taxon>
    </lineage>
</organism>
<dbReference type="PANTHER" id="PTHR44757:SF2">
    <property type="entry name" value="BIOFILM ARCHITECTURE MAINTENANCE PROTEIN MBAA"/>
    <property type="match status" value="1"/>
</dbReference>
<dbReference type="Gene3D" id="3.30.70.270">
    <property type="match status" value="1"/>
</dbReference>
<dbReference type="PROSITE" id="PS50112">
    <property type="entry name" value="PAS"/>
    <property type="match status" value="1"/>
</dbReference>
<dbReference type="SUPFAM" id="SSF55073">
    <property type="entry name" value="Nucleotide cyclase"/>
    <property type="match status" value="1"/>
</dbReference>
<proteinExistence type="predicted"/>
<name>A0A4V1EEE1_9BURK</name>
<dbReference type="Proteomes" id="UP000298763">
    <property type="component" value="Chromosome"/>
</dbReference>
<dbReference type="InterPro" id="IPR000014">
    <property type="entry name" value="PAS"/>
</dbReference>
<dbReference type="InterPro" id="IPR001633">
    <property type="entry name" value="EAL_dom"/>
</dbReference>
<feature type="domain" description="PAC" evidence="2">
    <location>
        <begin position="216"/>
        <end position="275"/>
    </location>
</feature>
<dbReference type="NCBIfam" id="TIGR00229">
    <property type="entry name" value="sensory_box"/>
    <property type="match status" value="1"/>
</dbReference>
<dbReference type="PROSITE" id="PS50887">
    <property type="entry name" value="GGDEF"/>
    <property type="match status" value="1"/>
</dbReference>
<dbReference type="InterPro" id="IPR052155">
    <property type="entry name" value="Biofilm_reg_signaling"/>
</dbReference>
<dbReference type="InterPro" id="IPR035919">
    <property type="entry name" value="EAL_sf"/>
</dbReference>
<evidence type="ECO:0000259" key="2">
    <source>
        <dbReference type="PROSITE" id="PS50113"/>
    </source>
</evidence>
<dbReference type="Gene3D" id="3.30.450.20">
    <property type="entry name" value="PAS domain"/>
    <property type="match status" value="1"/>
</dbReference>
<evidence type="ECO:0000313" key="5">
    <source>
        <dbReference type="EMBL" id="MBB3221942.1"/>
    </source>
</evidence>
<dbReference type="InterPro" id="IPR000160">
    <property type="entry name" value="GGDEF_dom"/>
</dbReference>
<dbReference type="FunFam" id="3.30.70.270:FF:000001">
    <property type="entry name" value="Diguanylate cyclase domain protein"/>
    <property type="match status" value="1"/>
</dbReference>
<dbReference type="SMART" id="SM00267">
    <property type="entry name" value="GGDEF"/>
    <property type="match status" value="1"/>
</dbReference>
<dbReference type="InterPro" id="IPR035965">
    <property type="entry name" value="PAS-like_dom_sf"/>
</dbReference>
<evidence type="ECO:0000313" key="6">
    <source>
        <dbReference type="EMBL" id="QCP14261.1"/>
    </source>
</evidence>
<dbReference type="InterPro" id="IPR029787">
    <property type="entry name" value="Nucleotide_cyclase"/>
</dbReference>
<dbReference type="EMBL" id="CP040017">
    <property type="protein sequence ID" value="QCP14261.1"/>
    <property type="molecule type" value="Genomic_DNA"/>
</dbReference>
<feature type="domain" description="PAS" evidence="1">
    <location>
        <begin position="152"/>
        <end position="218"/>
    </location>
</feature>
<dbReference type="SMART" id="SM00052">
    <property type="entry name" value="EAL"/>
    <property type="match status" value="1"/>
</dbReference>
<evidence type="ECO:0000259" key="1">
    <source>
        <dbReference type="PROSITE" id="PS50112"/>
    </source>
</evidence>
<dbReference type="EMBL" id="JACHXS010000004">
    <property type="protein sequence ID" value="MBB3221942.1"/>
    <property type="molecule type" value="Genomic_DNA"/>
</dbReference>
<dbReference type="NCBIfam" id="TIGR00254">
    <property type="entry name" value="GGDEF"/>
    <property type="match status" value="1"/>
</dbReference>
<dbReference type="InterPro" id="IPR013767">
    <property type="entry name" value="PAS_fold"/>
</dbReference>
<feature type="domain" description="GGDEF" evidence="4">
    <location>
        <begin position="307"/>
        <end position="440"/>
    </location>
</feature>
<dbReference type="GO" id="GO:0003824">
    <property type="term" value="F:catalytic activity"/>
    <property type="evidence" value="ECO:0007669"/>
    <property type="project" value="UniProtKB-ARBA"/>
</dbReference>
<dbReference type="PROSITE" id="PS50113">
    <property type="entry name" value="PAC"/>
    <property type="match status" value="1"/>
</dbReference>
<feature type="domain" description="EAL" evidence="3">
    <location>
        <begin position="449"/>
        <end position="704"/>
    </location>
</feature>
<evidence type="ECO:0000313" key="7">
    <source>
        <dbReference type="Proteomes" id="UP000298763"/>
    </source>
</evidence>
<dbReference type="InterPro" id="IPR043128">
    <property type="entry name" value="Rev_trsase/Diguanyl_cyclase"/>
</dbReference>
<dbReference type="Proteomes" id="UP000584325">
    <property type="component" value="Unassembled WGS sequence"/>
</dbReference>
<keyword evidence="7" id="KW-1185">Reference proteome</keyword>
<dbReference type="PROSITE" id="PS50883">
    <property type="entry name" value="EAL"/>
    <property type="match status" value="1"/>
</dbReference>
<dbReference type="CDD" id="cd00130">
    <property type="entry name" value="PAS"/>
    <property type="match status" value="1"/>
</dbReference>
<dbReference type="SMART" id="SM00091">
    <property type="entry name" value="PAS"/>
    <property type="match status" value="1"/>
</dbReference>
<dbReference type="Pfam" id="PF00990">
    <property type="entry name" value="GGDEF"/>
    <property type="match status" value="1"/>
</dbReference>
<dbReference type="OrthoDB" id="9813903at2"/>
<dbReference type="Gene3D" id="3.20.20.450">
    <property type="entry name" value="EAL domain"/>
    <property type="match status" value="1"/>
</dbReference>
<dbReference type="InterPro" id="IPR000700">
    <property type="entry name" value="PAS-assoc_C"/>
</dbReference>
<dbReference type="SUPFAM" id="SSF141868">
    <property type="entry name" value="EAL domain-like"/>
    <property type="match status" value="1"/>
</dbReference>
<dbReference type="CDD" id="cd01949">
    <property type="entry name" value="GGDEF"/>
    <property type="match status" value="1"/>
</dbReference>
<dbReference type="CDD" id="cd01948">
    <property type="entry name" value="EAL"/>
    <property type="match status" value="1"/>
</dbReference>
<evidence type="ECO:0000259" key="3">
    <source>
        <dbReference type="PROSITE" id="PS50883"/>
    </source>
</evidence>
<dbReference type="SUPFAM" id="SSF55785">
    <property type="entry name" value="PYP-like sensor domain (PAS domain)"/>
    <property type="match status" value="1"/>
</dbReference>
<sequence length="707" mass="74789">MDMLILVVTSHLHDRELLEPLGCEHDRPGGPGPGMSFIYAGSLAEALRVARPPGPDLILLNLLGQRSRGDGPLTAAIALHYGATPVILLCDTATVDAGHAPVPDGSAAAPVVARIVLETAPAGLLCEMFGCIVSAARRVRLATAGSGERGAMLEAIADAVVGTDSAGIVRYVNAAAARLTLMAPDRAIGMPITELMSLHDAASLAPIPHPLLETLRSGEIRRLPKGAILARSDGTEIVIEDSTAPILDAAGAVGGGIMVFHDITDAHQLRTQVDYLAWHDSLTGLPNRFAAQRHLKRILRDAQDGDVPLAVMFLDLDKFKSVNDTMGHAAGDALLVAVAARLRGCFRADDLVSRQGGDEFVVLMAPGAGRADATRAAERILAAVAPPYELESAKADIGCSIGIAMFPEHGSTGEALLHHADTALHAAKVAGRNGYRFFMPAMLASAVRRKQLEDGVRSGLAAAEFVLFYQPKIRLSDGGLCGCEALLRWHHPEWGWVTPDRFIRSAEESGLIVPLGRWVLAEAVRQAGAWQAGGFAPGAIAINVSARELRHAGFADHVERHIADARLDPASLQLELTESALMQDMDSAISILRRLKNLGLSLAIDDFGTGYSSLGYLAELPIDVLKVDRSFVHGIDHAVPRRQALLHAVIALAGSLQLPTVAEGIETELEAGFLSLAGCAQGQGYYYGKALEAGAFEAAFLRPARCA</sequence>
<evidence type="ECO:0000259" key="4">
    <source>
        <dbReference type="PROSITE" id="PS50887"/>
    </source>
</evidence>
<reference evidence="5 8" key="2">
    <citation type="submission" date="2020-08" db="EMBL/GenBank/DDBJ databases">
        <title>Genomic Encyclopedia of Type Strains, Phase III (KMG-III): the genomes of soil and plant-associated and newly described type strains.</title>
        <authorList>
            <person name="Whitman W."/>
        </authorList>
    </citation>
    <scope>NUCLEOTIDE SEQUENCE [LARGE SCALE GENOMIC DNA]</scope>
    <source>
        <strain evidence="5 8">CECT 7753</strain>
    </source>
</reference>
<protein>
    <submittedName>
        <fullName evidence="5">Diguanylate cyclase (GGDEF)-like protein/PAS domain S-box-containing protein</fullName>
    </submittedName>
    <submittedName>
        <fullName evidence="6">EAL domain-containing protein</fullName>
    </submittedName>
</protein>
<dbReference type="Pfam" id="PF00989">
    <property type="entry name" value="PAS"/>
    <property type="match status" value="1"/>
</dbReference>
<reference evidence="6 7" key="1">
    <citation type="submission" date="2019-05" db="EMBL/GenBank/DDBJ databases">
        <title>Draft Genome Sequences of Six Type Strains of the Genus Massilia.</title>
        <authorList>
            <person name="Miess H."/>
            <person name="Frediansyhah A."/>
            <person name="Gross H."/>
        </authorList>
    </citation>
    <scope>NUCLEOTIDE SEQUENCE [LARGE SCALE GENOMIC DNA]</scope>
    <source>
        <strain evidence="6 7">DSMZ 26121</strain>
    </source>
</reference>
<evidence type="ECO:0000313" key="8">
    <source>
        <dbReference type="Proteomes" id="UP000584325"/>
    </source>
</evidence>
<accession>A0A4V1EEE1</accession>
<dbReference type="Pfam" id="PF00563">
    <property type="entry name" value="EAL"/>
    <property type="match status" value="1"/>
</dbReference>
<dbReference type="PANTHER" id="PTHR44757">
    <property type="entry name" value="DIGUANYLATE CYCLASE DGCP"/>
    <property type="match status" value="1"/>
</dbReference>
<gene>
    <name evidence="6" type="ORF">FCL38_30490</name>
    <name evidence="5" type="ORF">FHS02_002752</name>
</gene>
<dbReference type="AlphaFoldDB" id="A0A4V1EEE1"/>
<dbReference type="RefSeq" id="WP_137317032.1">
    <property type="nucleotide sequence ID" value="NZ_CP040017.1"/>
</dbReference>